<keyword evidence="3" id="KW-1185">Reference proteome</keyword>
<dbReference type="EMBL" id="JAFNEN010000400">
    <property type="protein sequence ID" value="KAG8183887.1"/>
    <property type="molecule type" value="Genomic_DNA"/>
</dbReference>
<protein>
    <submittedName>
        <fullName evidence="2">Uncharacterized protein</fullName>
    </submittedName>
</protein>
<dbReference type="Proteomes" id="UP000827092">
    <property type="component" value="Unassembled WGS sequence"/>
</dbReference>
<feature type="region of interest" description="Disordered" evidence="1">
    <location>
        <begin position="220"/>
        <end position="248"/>
    </location>
</feature>
<name>A0AAV6UIC9_9ARAC</name>
<comment type="caution">
    <text evidence="2">The sequence shown here is derived from an EMBL/GenBank/DDBJ whole genome shotgun (WGS) entry which is preliminary data.</text>
</comment>
<feature type="compositionally biased region" description="Basic residues" evidence="1">
    <location>
        <begin position="236"/>
        <end position="245"/>
    </location>
</feature>
<feature type="compositionally biased region" description="Polar residues" evidence="1">
    <location>
        <begin position="225"/>
        <end position="235"/>
    </location>
</feature>
<gene>
    <name evidence="2" type="ORF">JTE90_009943</name>
</gene>
<reference evidence="2 3" key="1">
    <citation type="journal article" date="2022" name="Nat. Ecol. Evol.">
        <title>A masculinizing supergene underlies an exaggerated male reproductive morph in a spider.</title>
        <authorList>
            <person name="Hendrickx F."/>
            <person name="De Corte Z."/>
            <person name="Sonet G."/>
            <person name="Van Belleghem S.M."/>
            <person name="Kostlbacher S."/>
            <person name="Vangestel C."/>
        </authorList>
    </citation>
    <scope>NUCLEOTIDE SEQUENCE [LARGE SCALE GENOMIC DNA]</scope>
    <source>
        <strain evidence="2">W744_W776</strain>
    </source>
</reference>
<sequence length="965" mass="109185">MEKVPLLELNGYESSEDNSCEIPHECPEFIDTKREQILTLFKSTIDEESSVEKVSTSHLKSAPRFKYYEAIKRNQDVSNGVNVEWHEPIEQIEEEAKPSLNDVEVDTQYTCMDIQDWLDSTGQRGQNYHRYDEDRATRSEIKSGALDSPSDDCLTQVDKCNGGVLNRRRDIVELFYETSKDGDTSEVIRPPKEYTSTEEDFLPSPTFKSFTKVHSINTDFKEDNSVQNPPEQTKLANKKREKKKYSLSLKQKKDQLITIPPLPTKSRKNTESLAYNHRSFKREKSFQNKETDTSPGLSCSLCYYVTSCIRTVIKDSSVEKASNKNDFVKNAKSSEVRTTYCRKKANKKCLPDILYEICDQEPRSDIESLILQKTVPTGLQNGKNQNKHFMKKWRLVGCKDTSETVDATKQLAKFDLGSVLALEALGRKVKPRNKKEMGDSKKDFVTYSDEGGVDAVNNLPVKKKESRPLVDYVEGEEVSKIETKKILAEFNAGSEMNCTLYGEAKTTNVIENKQKGSIESEVEDAKKPKYRENIDTEEGKTTNVIENKQKSSIEPEVEDAKKPKYRENIDTEEGKTTNVIENKQKWSIKPEVEDIKKPKYKENIDTEEVTETDVVKYPLENKIDRKSILIDFNSGNDMFEAIYGGDDNLKGVDAETKKNSNETSMVKTPTCEQQKCYLPNCPSSIHTKDTDLSSKIRQQLSSSGDVMANGDNTTVKGIGEQNRLFSGLDWTNSSAYDGEPRSWNDTVEKYFGFNGFHGDTYQNEERMLRIEPFLAPMEDISPDGKIINCNVFQEGRSPVPLTYYFLANEDLMCTDRRRNLGNPINSRSVVHDFNRGQQTANTIYGLCDNLNIRVVKSHRTRTTWMDQNNVTTAESPPHCGCKSTVLEDHNNDKIVGRDGADSPLQTADSTLQTATLQTTKTVRDFSKTSDDSALVMAKVNKEKLSAGAAMADIMGGTLLCKDRAC</sequence>
<proteinExistence type="predicted"/>
<evidence type="ECO:0000256" key="1">
    <source>
        <dbReference type="SAM" id="MobiDB-lite"/>
    </source>
</evidence>
<accession>A0AAV6UIC9</accession>
<evidence type="ECO:0000313" key="3">
    <source>
        <dbReference type="Proteomes" id="UP000827092"/>
    </source>
</evidence>
<dbReference type="AlphaFoldDB" id="A0AAV6UIC9"/>
<evidence type="ECO:0000313" key="2">
    <source>
        <dbReference type="EMBL" id="KAG8183887.1"/>
    </source>
</evidence>
<organism evidence="2 3">
    <name type="scientific">Oedothorax gibbosus</name>
    <dbReference type="NCBI Taxonomy" id="931172"/>
    <lineage>
        <taxon>Eukaryota</taxon>
        <taxon>Metazoa</taxon>
        <taxon>Ecdysozoa</taxon>
        <taxon>Arthropoda</taxon>
        <taxon>Chelicerata</taxon>
        <taxon>Arachnida</taxon>
        <taxon>Araneae</taxon>
        <taxon>Araneomorphae</taxon>
        <taxon>Entelegynae</taxon>
        <taxon>Araneoidea</taxon>
        <taxon>Linyphiidae</taxon>
        <taxon>Erigoninae</taxon>
        <taxon>Oedothorax</taxon>
    </lineage>
</organism>